<reference evidence="1 2" key="1">
    <citation type="journal article" date="2021" name="Syst. Appl. Microbiol.">
        <title>Persephonella atlantica sp. nov.: How to adapt to physico-chemical gradients in high temperature hydrothermal habitats.</title>
        <authorList>
            <person name="Francois D.X."/>
            <person name="Godfroy A."/>
            <person name="Mathien C."/>
            <person name="Aube J."/>
            <person name="Cathalot C."/>
            <person name="Lesongeur F."/>
            <person name="L'Haridon S."/>
            <person name="Philippon X."/>
            <person name="Roussel E.G."/>
        </authorList>
    </citation>
    <scope>NUCLEOTIDE SEQUENCE [LARGE SCALE GENOMIC DNA]</scope>
    <source>
        <strain evidence="1 2">MO1340</strain>
    </source>
</reference>
<evidence type="ECO:0008006" key="3">
    <source>
        <dbReference type="Google" id="ProtNLM"/>
    </source>
</evidence>
<organism evidence="1 2">
    <name type="scientific">Persephonella atlantica</name>
    <dbReference type="NCBI Taxonomy" id="2699429"/>
    <lineage>
        <taxon>Bacteria</taxon>
        <taxon>Pseudomonadati</taxon>
        <taxon>Aquificota</taxon>
        <taxon>Aquificia</taxon>
        <taxon>Aquificales</taxon>
        <taxon>Hydrogenothermaceae</taxon>
        <taxon>Persephonella</taxon>
    </lineage>
</organism>
<proteinExistence type="predicted"/>
<evidence type="ECO:0000313" key="1">
    <source>
        <dbReference type="EMBL" id="MBK3332291.1"/>
    </source>
</evidence>
<dbReference type="Proteomes" id="UP000772812">
    <property type="component" value="Unassembled WGS sequence"/>
</dbReference>
<gene>
    <name evidence="1" type="ORF">GWK41_04320</name>
</gene>
<dbReference type="RefSeq" id="WP_200673670.1">
    <property type="nucleotide sequence ID" value="NZ_JAACYA010000001.1"/>
</dbReference>
<dbReference type="EMBL" id="JAACYA010000001">
    <property type="protein sequence ID" value="MBK3332291.1"/>
    <property type="molecule type" value="Genomic_DNA"/>
</dbReference>
<protein>
    <recommendedName>
        <fullName evidence="3">Transposase</fullName>
    </recommendedName>
</protein>
<comment type="caution">
    <text evidence="1">The sequence shown here is derived from an EMBL/GenBank/DDBJ whole genome shotgun (WGS) entry which is preliminary data.</text>
</comment>
<keyword evidence="2" id="KW-1185">Reference proteome</keyword>
<name>A0ABS1GHD6_9AQUI</name>
<evidence type="ECO:0000313" key="2">
    <source>
        <dbReference type="Proteomes" id="UP000772812"/>
    </source>
</evidence>
<sequence>MENAKNKRGRPPQYRESLIYFALAVKIIFKLSWRDNGKIPDHTTLFYKASQIDKEFLGKCIKHIAAQIIATVLQNFFRLFIFLLEVCAGGEVIL</sequence>
<accession>A0ABS1GHD6</accession>